<accession>A0A194PII1</accession>
<organism evidence="2 3">
    <name type="scientific">Papilio xuthus</name>
    <name type="common">Asian swallowtail butterfly</name>
    <dbReference type="NCBI Taxonomy" id="66420"/>
    <lineage>
        <taxon>Eukaryota</taxon>
        <taxon>Metazoa</taxon>
        <taxon>Ecdysozoa</taxon>
        <taxon>Arthropoda</taxon>
        <taxon>Hexapoda</taxon>
        <taxon>Insecta</taxon>
        <taxon>Pterygota</taxon>
        <taxon>Neoptera</taxon>
        <taxon>Endopterygota</taxon>
        <taxon>Lepidoptera</taxon>
        <taxon>Glossata</taxon>
        <taxon>Ditrysia</taxon>
        <taxon>Papilionoidea</taxon>
        <taxon>Papilionidae</taxon>
        <taxon>Papilioninae</taxon>
        <taxon>Papilio</taxon>
    </lineage>
</organism>
<feature type="chain" id="PRO_5008263279" evidence="1">
    <location>
        <begin position="18"/>
        <end position="119"/>
    </location>
</feature>
<feature type="signal peptide" evidence="1">
    <location>
        <begin position="1"/>
        <end position="17"/>
    </location>
</feature>
<keyword evidence="3" id="KW-1185">Reference proteome</keyword>
<gene>
    <name evidence="2" type="ORF">RR46_14079</name>
</gene>
<reference evidence="2 3" key="1">
    <citation type="journal article" date="2015" name="Nat. Commun.">
        <title>Outbred genome sequencing and CRISPR/Cas9 gene editing in butterflies.</title>
        <authorList>
            <person name="Li X."/>
            <person name="Fan D."/>
            <person name="Zhang W."/>
            <person name="Liu G."/>
            <person name="Zhang L."/>
            <person name="Zhao L."/>
            <person name="Fang X."/>
            <person name="Chen L."/>
            <person name="Dong Y."/>
            <person name="Chen Y."/>
            <person name="Ding Y."/>
            <person name="Zhao R."/>
            <person name="Feng M."/>
            <person name="Zhu Y."/>
            <person name="Feng Y."/>
            <person name="Jiang X."/>
            <person name="Zhu D."/>
            <person name="Xiang H."/>
            <person name="Feng X."/>
            <person name="Li S."/>
            <person name="Wang J."/>
            <person name="Zhang G."/>
            <person name="Kronforst M.R."/>
            <person name="Wang W."/>
        </authorList>
    </citation>
    <scope>NUCLEOTIDE SEQUENCE [LARGE SCALE GENOMIC DNA]</scope>
    <source>
        <strain evidence="2">Ya'a_city_454_Px</strain>
        <tissue evidence="2">Whole body</tissue>
    </source>
</reference>
<dbReference type="EMBL" id="KQ459603">
    <property type="protein sequence ID" value="KPI92858.1"/>
    <property type="molecule type" value="Genomic_DNA"/>
</dbReference>
<sequence>MLLSVLLAICSATLINSAPTKEVAPVACETKKTCAGKRQVQQTQSTMQLVQQSKGSLEYVFLFGGTRSVVSALVSDFTLAGSEMHKVSFCGVSHNLICDGTTLQAASGPAPLRRDASLP</sequence>
<dbReference type="Proteomes" id="UP000053268">
    <property type="component" value="Unassembled WGS sequence"/>
</dbReference>
<keyword evidence="1" id="KW-0732">Signal</keyword>
<evidence type="ECO:0000313" key="2">
    <source>
        <dbReference type="EMBL" id="KPI92858.1"/>
    </source>
</evidence>
<name>A0A194PII1_PAPXU</name>
<proteinExistence type="predicted"/>
<evidence type="ECO:0000256" key="1">
    <source>
        <dbReference type="SAM" id="SignalP"/>
    </source>
</evidence>
<protein>
    <submittedName>
        <fullName evidence="2">Uncharacterized protein</fullName>
    </submittedName>
</protein>
<evidence type="ECO:0000313" key="3">
    <source>
        <dbReference type="Proteomes" id="UP000053268"/>
    </source>
</evidence>
<dbReference type="AlphaFoldDB" id="A0A194PII1"/>